<evidence type="ECO:0008006" key="4">
    <source>
        <dbReference type="Google" id="ProtNLM"/>
    </source>
</evidence>
<organism evidence="2 3">
    <name type="scientific">Salinimicrobium gaetbulicola</name>
    <dbReference type="NCBI Taxonomy" id="999702"/>
    <lineage>
        <taxon>Bacteria</taxon>
        <taxon>Pseudomonadati</taxon>
        <taxon>Bacteroidota</taxon>
        <taxon>Flavobacteriia</taxon>
        <taxon>Flavobacteriales</taxon>
        <taxon>Flavobacteriaceae</taxon>
        <taxon>Salinimicrobium</taxon>
    </lineage>
</organism>
<keyword evidence="1" id="KW-0812">Transmembrane</keyword>
<proteinExistence type="predicted"/>
<dbReference type="RefSeq" id="WP_380740522.1">
    <property type="nucleotide sequence ID" value="NZ_JBHTJP010000035.1"/>
</dbReference>
<sequence length="63" mass="7513">MDFTTGQIVFAVLFFLTFVVIIFFSYRKDLKLHRKYYKGTLYILIGFLMFIGLLFVIKSFLKS</sequence>
<comment type="caution">
    <text evidence="2">The sequence shown here is derived from an EMBL/GenBank/DDBJ whole genome shotgun (WGS) entry which is preliminary data.</text>
</comment>
<keyword evidence="3" id="KW-1185">Reference proteome</keyword>
<keyword evidence="1" id="KW-0472">Membrane</keyword>
<reference evidence="3" key="1">
    <citation type="journal article" date="2019" name="Int. J. Syst. Evol. Microbiol.">
        <title>The Global Catalogue of Microorganisms (GCM) 10K type strain sequencing project: providing services to taxonomists for standard genome sequencing and annotation.</title>
        <authorList>
            <consortium name="The Broad Institute Genomics Platform"/>
            <consortium name="The Broad Institute Genome Sequencing Center for Infectious Disease"/>
            <person name="Wu L."/>
            <person name="Ma J."/>
        </authorList>
    </citation>
    <scope>NUCLEOTIDE SEQUENCE [LARGE SCALE GENOMIC DNA]</scope>
    <source>
        <strain evidence="3">CCUG 60898</strain>
    </source>
</reference>
<accession>A0ABW3IIH5</accession>
<feature type="transmembrane region" description="Helical" evidence="1">
    <location>
        <begin position="39"/>
        <end position="61"/>
    </location>
</feature>
<dbReference type="EMBL" id="JBHTJP010000035">
    <property type="protein sequence ID" value="MFD0977879.1"/>
    <property type="molecule type" value="Genomic_DNA"/>
</dbReference>
<evidence type="ECO:0000313" key="2">
    <source>
        <dbReference type="EMBL" id="MFD0977879.1"/>
    </source>
</evidence>
<feature type="transmembrane region" description="Helical" evidence="1">
    <location>
        <begin position="6"/>
        <end position="27"/>
    </location>
</feature>
<protein>
    <recommendedName>
        <fullName evidence="4">DUF3976 domain-containing protein</fullName>
    </recommendedName>
</protein>
<evidence type="ECO:0000313" key="3">
    <source>
        <dbReference type="Proteomes" id="UP001597100"/>
    </source>
</evidence>
<name>A0ABW3IIH5_9FLAO</name>
<evidence type="ECO:0000256" key="1">
    <source>
        <dbReference type="SAM" id="Phobius"/>
    </source>
</evidence>
<keyword evidence="1" id="KW-1133">Transmembrane helix</keyword>
<gene>
    <name evidence="2" type="ORF">ACFQ1G_13865</name>
</gene>
<dbReference type="Proteomes" id="UP001597100">
    <property type="component" value="Unassembled WGS sequence"/>
</dbReference>